<keyword evidence="2" id="KW-0677">Repeat</keyword>
<organism evidence="4 5">
    <name type="scientific">Methanoculleus oceani</name>
    <dbReference type="NCBI Taxonomy" id="2184756"/>
    <lineage>
        <taxon>Archaea</taxon>
        <taxon>Methanobacteriati</taxon>
        <taxon>Methanobacteriota</taxon>
        <taxon>Stenosarchaea group</taxon>
        <taxon>Methanomicrobia</taxon>
        <taxon>Methanomicrobiales</taxon>
        <taxon>Methanomicrobiaceae</taxon>
        <taxon>Methanoculleus</taxon>
    </lineage>
</organism>
<dbReference type="InterPro" id="IPR013517">
    <property type="entry name" value="FG-GAP"/>
</dbReference>
<evidence type="ECO:0000256" key="1">
    <source>
        <dbReference type="ARBA" id="ARBA00022729"/>
    </source>
</evidence>
<dbReference type="AlphaFoldDB" id="A0ABD4TC17"/>
<keyword evidence="5" id="KW-1185">Reference proteome</keyword>
<dbReference type="InterPro" id="IPR028994">
    <property type="entry name" value="Integrin_alpha_N"/>
</dbReference>
<sequence length="418" mass="42770">MNSTRNRLLMVMLIAFLAVGVGIVSADKPLAAGGQGPVAEFRLTADDPVDAAEFGRSVAMDGNLVAVGAGGADTDSVSSAGAVYLFKRQGRGYVPEAKLVAPDPTDGAEFGRAVAIQGNTVIVGARFAQVGDLSNAGAVYVFKKYQGSWHFEDKIVSPEPADEDNFGRALAIQGNLLVVTARKENLNAADVGAAYVFVCRGGSWTNTAKITAGDPAPGAYFGQSVAVQGDLIVIGARNADPEGAGAAYLFRKSPDGWAEVAKITPPDGKADDNFGFTVAIAGDTIAVGARRADLPGAKDAGAAYVFSLNGNSADLVARLTAGDAMAGDQIGQAIAIAGDVIAVGANRADIGDDANRGAIYLFRRTGNQWIEVGKVTASDGVAGDEFGYSLSAFGNRMVTGAHFADSTAGAAYVVPLRP</sequence>
<keyword evidence="1" id="KW-0732">Signal</keyword>
<dbReference type="SUPFAM" id="SSF69318">
    <property type="entry name" value="Integrin alpha N-terminal domain"/>
    <property type="match status" value="1"/>
</dbReference>
<evidence type="ECO:0000256" key="2">
    <source>
        <dbReference type="ARBA" id="ARBA00022737"/>
    </source>
</evidence>
<comment type="caution">
    <text evidence="4">The sequence shown here is derived from an EMBL/GenBank/DDBJ whole genome shotgun (WGS) entry which is preliminary data.</text>
</comment>
<dbReference type="PANTHER" id="PTHR36220">
    <property type="entry name" value="UNNAMED PRODUCT"/>
    <property type="match status" value="1"/>
</dbReference>
<dbReference type="SMART" id="SM00191">
    <property type="entry name" value="Int_alpha"/>
    <property type="match status" value="5"/>
</dbReference>
<evidence type="ECO:0000256" key="3">
    <source>
        <dbReference type="ARBA" id="ARBA00023180"/>
    </source>
</evidence>
<evidence type="ECO:0000313" key="4">
    <source>
        <dbReference type="EMBL" id="MCM2464897.1"/>
    </source>
</evidence>
<dbReference type="InterPro" id="IPR013519">
    <property type="entry name" value="Int_alpha_beta-p"/>
</dbReference>
<evidence type="ECO:0000313" key="5">
    <source>
        <dbReference type="Proteomes" id="UP001523230"/>
    </source>
</evidence>
<proteinExistence type="predicted"/>
<evidence type="ECO:0008006" key="6">
    <source>
        <dbReference type="Google" id="ProtNLM"/>
    </source>
</evidence>
<name>A0ABD4TC17_9EURY</name>
<keyword evidence="3" id="KW-0325">Glycoprotein</keyword>
<reference evidence="4 5" key="1">
    <citation type="submission" date="2018-05" db="EMBL/GenBank/DDBJ databases">
        <title>Isolation and characterization of genus Methanoculleus species and their viruses from deep sea marine sediment offshore southwestern Taiwan.</title>
        <authorList>
            <person name="Wei W.-H."/>
            <person name="Chen W.-C."/>
            <person name="Lai M.-C."/>
            <person name="Chen S.-C."/>
        </authorList>
    </citation>
    <scope>NUCLEOTIDE SEQUENCE [LARGE SCALE GENOMIC DNA]</scope>
    <source>
        <strain evidence="4 5">CWC-02</strain>
    </source>
</reference>
<gene>
    <name evidence="4" type="ORF">DIC75_00975</name>
</gene>
<accession>A0ABD4TC17</accession>
<dbReference type="Pfam" id="PF14312">
    <property type="entry name" value="FG-GAP_2"/>
    <property type="match status" value="7"/>
</dbReference>
<protein>
    <recommendedName>
        <fullName evidence="6">FG-GAP repeat protein</fullName>
    </recommendedName>
</protein>
<dbReference type="Proteomes" id="UP001523230">
    <property type="component" value="Unassembled WGS sequence"/>
</dbReference>
<dbReference type="Gene3D" id="2.130.10.130">
    <property type="entry name" value="Integrin alpha, N-terminal"/>
    <property type="match status" value="3"/>
</dbReference>
<dbReference type="PANTHER" id="PTHR36220:SF1">
    <property type="entry name" value="GAMMA TUBULIN COMPLEX COMPONENT C-TERMINAL DOMAIN-CONTAINING PROTEIN"/>
    <property type="match status" value="1"/>
</dbReference>
<dbReference type="EMBL" id="QFDM01000001">
    <property type="protein sequence ID" value="MCM2464897.1"/>
    <property type="molecule type" value="Genomic_DNA"/>
</dbReference>